<organism evidence="1">
    <name type="scientific">Oryza sativa subsp. japonica</name>
    <name type="common">Rice</name>
    <dbReference type="NCBI Taxonomy" id="39947"/>
    <lineage>
        <taxon>Eukaryota</taxon>
        <taxon>Viridiplantae</taxon>
        <taxon>Streptophyta</taxon>
        <taxon>Embryophyta</taxon>
        <taxon>Tracheophyta</taxon>
        <taxon>Spermatophyta</taxon>
        <taxon>Magnoliopsida</taxon>
        <taxon>Liliopsida</taxon>
        <taxon>Poales</taxon>
        <taxon>Poaceae</taxon>
        <taxon>BOP clade</taxon>
        <taxon>Oryzoideae</taxon>
        <taxon>Oryzeae</taxon>
        <taxon>Oryzinae</taxon>
        <taxon>Oryza</taxon>
        <taxon>Oryza sativa</taxon>
    </lineage>
</organism>
<protein>
    <submittedName>
        <fullName evidence="1">Uncharacterized protein</fullName>
    </submittedName>
</protein>
<proteinExistence type="predicted"/>
<evidence type="ECO:0000313" key="1">
    <source>
        <dbReference type="EMBL" id="ABA94702.1"/>
    </source>
</evidence>
<dbReference type="AlphaFoldDB" id="Q2R166"/>
<sequence>MALKLYKRTQKHNKIPLMPMPAEDLMMRDSTMLTTHCRLRHLLKNV</sequence>
<reference evidence="1" key="1">
    <citation type="journal article" date="2005" name="BMC Biol.">
        <title>The sequence of rice chromosomes 11 and 12, rich in disease resistance genes and recent gene duplications.</title>
        <authorList>
            <consortium name="The rice chromosomes 11 and 12 sequencing consortia"/>
        </authorList>
    </citation>
    <scope>NUCLEOTIDE SEQUENCE [LARGE SCALE GENOMIC DNA]</scope>
</reference>
<dbReference type="EMBL" id="DP000010">
    <property type="protein sequence ID" value="ABA94702.1"/>
    <property type="molecule type" value="Genomic_DNA"/>
</dbReference>
<gene>
    <name evidence="1" type="ordered locus">LOC_Os11g40189</name>
</gene>
<reference evidence="1" key="2">
    <citation type="submission" date="2005-04" db="EMBL/GenBank/DDBJ databases">
        <authorList>
            <person name="Buell C.R."/>
            <person name="Wing R.A."/>
            <person name="McCombie W.A."/>
            <person name="Ouyang S."/>
        </authorList>
    </citation>
    <scope>NUCLEOTIDE SEQUENCE</scope>
</reference>
<reference evidence="1" key="3">
    <citation type="submission" date="2006-01" db="EMBL/GenBank/DDBJ databases">
        <authorList>
            <person name="Buell R."/>
        </authorList>
    </citation>
    <scope>NUCLEOTIDE SEQUENCE</scope>
</reference>
<accession>Q2R166</accession>
<name>Q2R166_ORYSJ</name>